<dbReference type="InterPro" id="IPR012934">
    <property type="entry name" value="Znf_AD"/>
</dbReference>
<name>A0A336LY07_CULSO</name>
<feature type="binding site" evidence="8">
    <location>
        <position position="60"/>
    </location>
    <ligand>
        <name>Zn(2+)</name>
        <dbReference type="ChEBI" id="CHEBI:29105"/>
    </ligand>
</feature>
<dbReference type="PROSITE" id="PS51915">
    <property type="entry name" value="ZAD"/>
    <property type="match status" value="1"/>
</dbReference>
<evidence type="ECO:0000256" key="9">
    <source>
        <dbReference type="SAM" id="MobiDB-lite"/>
    </source>
</evidence>
<dbReference type="Pfam" id="PF13912">
    <property type="entry name" value="zf-C2H2_6"/>
    <property type="match status" value="1"/>
</dbReference>
<feature type="region of interest" description="Disordered" evidence="9">
    <location>
        <begin position="113"/>
        <end position="144"/>
    </location>
</feature>
<gene>
    <name evidence="12" type="primary">CSON007860</name>
</gene>
<accession>A0A336LY07</accession>
<reference evidence="12" key="1">
    <citation type="submission" date="2018-07" db="EMBL/GenBank/DDBJ databases">
        <authorList>
            <person name="Quirk P.G."/>
            <person name="Krulwich T.A."/>
        </authorList>
    </citation>
    <scope>NUCLEOTIDE SEQUENCE</scope>
</reference>
<evidence type="ECO:0000259" key="11">
    <source>
        <dbReference type="PROSITE" id="PS51915"/>
    </source>
</evidence>
<evidence type="ECO:0000256" key="2">
    <source>
        <dbReference type="ARBA" id="ARBA00022723"/>
    </source>
</evidence>
<feature type="domain" description="C2H2-type" evidence="10">
    <location>
        <begin position="237"/>
        <end position="265"/>
    </location>
</feature>
<evidence type="ECO:0000256" key="8">
    <source>
        <dbReference type="PROSITE-ProRule" id="PRU01263"/>
    </source>
</evidence>
<keyword evidence="6" id="KW-0539">Nucleus</keyword>
<dbReference type="VEuPathDB" id="VectorBase:CSON007860"/>
<evidence type="ECO:0000256" key="3">
    <source>
        <dbReference type="ARBA" id="ARBA00022737"/>
    </source>
</evidence>
<dbReference type="SMART" id="SM00355">
    <property type="entry name" value="ZnF_C2H2"/>
    <property type="match status" value="3"/>
</dbReference>
<feature type="compositionally biased region" description="Polar residues" evidence="9">
    <location>
        <begin position="113"/>
        <end position="127"/>
    </location>
</feature>
<feature type="domain" description="C2H2-type" evidence="10">
    <location>
        <begin position="188"/>
        <end position="212"/>
    </location>
</feature>
<dbReference type="SMART" id="SM00868">
    <property type="entry name" value="zf-AD"/>
    <property type="match status" value="1"/>
</dbReference>
<dbReference type="SUPFAM" id="SSF57716">
    <property type="entry name" value="Glucocorticoid receptor-like (DNA-binding domain)"/>
    <property type="match status" value="1"/>
</dbReference>
<evidence type="ECO:0000256" key="4">
    <source>
        <dbReference type="ARBA" id="ARBA00022771"/>
    </source>
</evidence>
<keyword evidence="4 7" id="KW-0863">Zinc-finger</keyword>
<evidence type="ECO:0000313" key="12">
    <source>
        <dbReference type="EMBL" id="SSX22942.1"/>
    </source>
</evidence>
<proteinExistence type="predicted"/>
<feature type="compositionally biased region" description="Basic and acidic residues" evidence="9">
    <location>
        <begin position="128"/>
        <end position="141"/>
    </location>
</feature>
<dbReference type="GO" id="GO:0008270">
    <property type="term" value="F:zinc ion binding"/>
    <property type="evidence" value="ECO:0007669"/>
    <property type="project" value="UniProtKB-UniRule"/>
</dbReference>
<protein>
    <submittedName>
        <fullName evidence="12">CSON007860 protein</fullName>
    </submittedName>
</protein>
<keyword evidence="5 8" id="KW-0862">Zinc</keyword>
<evidence type="ECO:0000256" key="7">
    <source>
        <dbReference type="PROSITE-ProRule" id="PRU00042"/>
    </source>
</evidence>
<keyword evidence="2 8" id="KW-0479">Metal-binding</keyword>
<dbReference type="GO" id="GO:0005634">
    <property type="term" value="C:nucleus"/>
    <property type="evidence" value="ECO:0007669"/>
    <property type="project" value="UniProtKB-SubCell"/>
</dbReference>
<organism evidence="12">
    <name type="scientific">Culicoides sonorensis</name>
    <name type="common">Biting midge</name>
    <dbReference type="NCBI Taxonomy" id="179676"/>
    <lineage>
        <taxon>Eukaryota</taxon>
        <taxon>Metazoa</taxon>
        <taxon>Ecdysozoa</taxon>
        <taxon>Arthropoda</taxon>
        <taxon>Hexapoda</taxon>
        <taxon>Insecta</taxon>
        <taxon>Pterygota</taxon>
        <taxon>Neoptera</taxon>
        <taxon>Endopterygota</taxon>
        <taxon>Diptera</taxon>
        <taxon>Nematocera</taxon>
        <taxon>Chironomoidea</taxon>
        <taxon>Ceratopogonidae</taxon>
        <taxon>Ceratopogoninae</taxon>
        <taxon>Culicoides</taxon>
        <taxon>Monoculicoides</taxon>
    </lineage>
</organism>
<feature type="binding site" evidence="8">
    <location>
        <position position="18"/>
    </location>
    <ligand>
        <name>Zn(2+)</name>
        <dbReference type="ChEBI" id="CHEBI:29105"/>
    </ligand>
</feature>
<dbReference type="AlphaFoldDB" id="A0A336LY07"/>
<feature type="domain" description="ZAD" evidence="11">
    <location>
        <begin position="16"/>
        <end position="87"/>
    </location>
</feature>
<dbReference type="Gene3D" id="3.30.160.60">
    <property type="entry name" value="Classic Zinc Finger"/>
    <property type="match status" value="1"/>
</dbReference>
<sequence length="343" mass="39126">MSVPLLFKVNTKKKKEPCRICNTKTRPCIDLIKNSDLLNTVSFALGIVVLPETRLSKAICVVCMSLVRMFDEFKQICIDTQNDLWKMESQFVKDRGSLVVDLLVRAKNTSIPGQPLATSDAQNTSSQDEVKVQTKKPRFEDTTPPTIAWSESESDFSQNQLDDDMIIEEEMIEEHLDDFVDDAPALRFMCSHASCDRLFETKEEMEEHCKSHIIFCARKNPYVSNKPRNIKLTNDAYTCQVCKKSFEDIAGLVQHRKVNHIQKQCGFCSMIVPSESFIAHQAQCKREKAKKLDILEPRRSGGLKSEIVEIAPDQPLFKCGLCNAQFRTIETYKVHHKICSKPD</sequence>
<dbReference type="PROSITE" id="PS50157">
    <property type="entry name" value="ZINC_FINGER_C2H2_2"/>
    <property type="match status" value="2"/>
</dbReference>
<dbReference type="Pfam" id="PF07776">
    <property type="entry name" value="zf-AD"/>
    <property type="match status" value="1"/>
</dbReference>
<dbReference type="Gene3D" id="3.40.1800.20">
    <property type="match status" value="1"/>
</dbReference>
<dbReference type="InterPro" id="IPR050888">
    <property type="entry name" value="ZnF_C2H2-type_TF"/>
</dbReference>
<dbReference type="PANTHER" id="PTHR24406">
    <property type="entry name" value="TRANSCRIPTIONAL REPRESSOR CTCFL-RELATED"/>
    <property type="match status" value="1"/>
</dbReference>
<comment type="subcellular location">
    <subcellularLocation>
        <location evidence="1">Nucleus</location>
    </subcellularLocation>
</comment>
<evidence type="ECO:0000256" key="1">
    <source>
        <dbReference type="ARBA" id="ARBA00004123"/>
    </source>
</evidence>
<feature type="binding site" evidence="8">
    <location>
        <position position="63"/>
    </location>
    <ligand>
        <name>Zn(2+)</name>
        <dbReference type="ChEBI" id="CHEBI:29105"/>
    </ligand>
</feature>
<evidence type="ECO:0000259" key="10">
    <source>
        <dbReference type="PROSITE" id="PS50157"/>
    </source>
</evidence>
<dbReference type="EMBL" id="UFQT01000295">
    <property type="protein sequence ID" value="SSX22942.1"/>
    <property type="molecule type" value="Genomic_DNA"/>
</dbReference>
<evidence type="ECO:0000256" key="6">
    <source>
        <dbReference type="ARBA" id="ARBA00023242"/>
    </source>
</evidence>
<evidence type="ECO:0000256" key="5">
    <source>
        <dbReference type="ARBA" id="ARBA00022833"/>
    </source>
</evidence>
<feature type="binding site" evidence="8">
    <location>
        <position position="21"/>
    </location>
    <ligand>
        <name>Zn(2+)</name>
        <dbReference type="ChEBI" id="CHEBI:29105"/>
    </ligand>
</feature>
<keyword evidence="3" id="KW-0677">Repeat</keyword>
<dbReference type="InterPro" id="IPR013087">
    <property type="entry name" value="Znf_C2H2_type"/>
</dbReference>
<dbReference type="PROSITE" id="PS00028">
    <property type="entry name" value="ZINC_FINGER_C2H2_1"/>
    <property type="match status" value="2"/>
</dbReference>